<proteinExistence type="predicted"/>
<evidence type="ECO:0000313" key="4">
    <source>
        <dbReference type="Proteomes" id="UP000094801"/>
    </source>
</evidence>
<feature type="signal peptide" evidence="2">
    <location>
        <begin position="1"/>
        <end position="24"/>
    </location>
</feature>
<gene>
    <name evidence="3" type="ORF">CANARDRAFT_6450</name>
</gene>
<sequence>MFLVFLLVIVLVVLIVIILPQTSGLFTYAKNPAYEEKRKLRKISQTSKSQKKEDDFGTYVAPDEEEGFQLKDSNEKKSKLKSFGTGVYTKLNSLTQEDIPVTIHLQNDNILKKRTTKKASNITDRNPDNYDYDLNDLIAEELEKDEEESRVDSSKLNSYREV</sequence>
<evidence type="ECO:0000313" key="3">
    <source>
        <dbReference type="EMBL" id="ODV86880.1"/>
    </source>
</evidence>
<keyword evidence="2" id="KW-0732">Signal</keyword>
<dbReference type="AlphaFoldDB" id="A0A1E4T539"/>
<evidence type="ECO:0000256" key="1">
    <source>
        <dbReference type="SAM" id="MobiDB-lite"/>
    </source>
</evidence>
<organism evidence="3 4">
    <name type="scientific">[Candida] arabinofermentans NRRL YB-2248</name>
    <dbReference type="NCBI Taxonomy" id="983967"/>
    <lineage>
        <taxon>Eukaryota</taxon>
        <taxon>Fungi</taxon>
        <taxon>Dikarya</taxon>
        <taxon>Ascomycota</taxon>
        <taxon>Saccharomycotina</taxon>
        <taxon>Pichiomycetes</taxon>
        <taxon>Pichiales</taxon>
        <taxon>Pichiaceae</taxon>
        <taxon>Ogataea</taxon>
        <taxon>Ogataea/Candida clade</taxon>
    </lineage>
</organism>
<dbReference type="Proteomes" id="UP000094801">
    <property type="component" value="Unassembled WGS sequence"/>
</dbReference>
<dbReference type="EMBL" id="KV453849">
    <property type="protein sequence ID" value="ODV86880.1"/>
    <property type="molecule type" value="Genomic_DNA"/>
</dbReference>
<evidence type="ECO:0000256" key="2">
    <source>
        <dbReference type="SAM" id="SignalP"/>
    </source>
</evidence>
<feature type="region of interest" description="Disordered" evidence="1">
    <location>
        <begin position="143"/>
        <end position="162"/>
    </location>
</feature>
<feature type="compositionally biased region" description="Basic and acidic residues" evidence="1">
    <location>
        <begin position="150"/>
        <end position="162"/>
    </location>
</feature>
<feature type="chain" id="PRO_5009163075" evidence="2">
    <location>
        <begin position="25"/>
        <end position="162"/>
    </location>
</feature>
<keyword evidence="4" id="KW-1185">Reference proteome</keyword>
<accession>A0A1E4T539</accession>
<reference evidence="4" key="1">
    <citation type="submission" date="2016-04" db="EMBL/GenBank/DDBJ databases">
        <title>Comparative genomics of biotechnologically important yeasts.</title>
        <authorList>
            <consortium name="DOE Joint Genome Institute"/>
            <person name="Riley R."/>
            <person name="Haridas S."/>
            <person name="Wolfe K.H."/>
            <person name="Lopes M.R."/>
            <person name="Hittinger C.T."/>
            <person name="Goker M."/>
            <person name="Salamov A."/>
            <person name="Wisecaver J."/>
            <person name="Long T.M."/>
            <person name="Aerts A.L."/>
            <person name="Barry K."/>
            <person name="Choi C."/>
            <person name="Clum A."/>
            <person name="Coughlan A.Y."/>
            <person name="Deshpande S."/>
            <person name="Douglass A.P."/>
            <person name="Hanson S.J."/>
            <person name="Klenk H.-P."/>
            <person name="Labutti K."/>
            <person name="Lapidus A."/>
            <person name="Lindquist E."/>
            <person name="Lipzen A."/>
            <person name="Meier-Kolthoff J.P."/>
            <person name="Ohm R.A."/>
            <person name="Otillar R.P."/>
            <person name="Pangilinan J."/>
            <person name="Peng Y."/>
            <person name="Rokas A."/>
            <person name="Rosa C.A."/>
            <person name="Scheuner C."/>
            <person name="Sibirny A.A."/>
            <person name="Slot J.C."/>
            <person name="Stielow J.B."/>
            <person name="Sun H."/>
            <person name="Kurtzman C.P."/>
            <person name="Blackwell M."/>
            <person name="Grigoriev I.V."/>
            <person name="Jeffries T.W."/>
        </authorList>
    </citation>
    <scope>NUCLEOTIDE SEQUENCE [LARGE SCALE GENOMIC DNA]</scope>
    <source>
        <strain evidence="4">NRRL YB-2248</strain>
    </source>
</reference>
<name>A0A1E4T539_9ASCO</name>
<protein>
    <submittedName>
        <fullName evidence="3">Uncharacterized protein</fullName>
    </submittedName>
</protein>